<feature type="compositionally biased region" description="Basic residues" evidence="1">
    <location>
        <begin position="29"/>
        <end position="45"/>
    </location>
</feature>
<proteinExistence type="predicted"/>
<dbReference type="AlphaFoldDB" id="A0A195F370"/>
<gene>
    <name evidence="2" type="ORF">ALC56_10622</name>
</gene>
<reference evidence="2 3" key="1">
    <citation type="submission" date="2016-03" db="EMBL/GenBank/DDBJ databases">
        <title>Trachymyrmex septentrionalis WGS genome.</title>
        <authorList>
            <person name="Nygaard S."/>
            <person name="Hu H."/>
            <person name="Boomsma J."/>
            <person name="Zhang G."/>
        </authorList>
    </citation>
    <scope>NUCLEOTIDE SEQUENCE [LARGE SCALE GENOMIC DNA]</scope>
    <source>
        <strain evidence="2">Tsep2-gDNA-1</strain>
        <tissue evidence="2">Whole body</tissue>
    </source>
</reference>
<dbReference type="EMBL" id="KQ981836">
    <property type="protein sequence ID" value="KYN35025.1"/>
    <property type="molecule type" value="Genomic_DNA"/>
</dbReference>
<accession>A0A195F370</accession>
<dbReference type="Proteomes" id="UP000078541">
    <property type="component" value="Unassembled WGS sequence"/>
</dbReference>
<evidence type="ECO:0000313" key="3">
    <source>
        <dbReference type="Proteomes" id="UP000078541"/>
    </source>
</evidence>
<name>A0A195F370_9HYME</name>
<evidence type="ECO:0000313" key="2">
    <source>
        <dbReference type="EMBL" id="KYN35025.1"/>
    </source>
</evidence>
<feature type="compositionally biased region" description="Basic and acidic residues" evidence="1">
    <location>
        <begin position="16"/>
        <end position="28"/>
    </location>
</feature>
<keyword evidence="3" id="KW-1185">Reference proteome</keyword>
<feature type="compositionally biased region" description="Basic and acidic residues" evidence="1">
    <location>
        <begin position="46"/>
        <end position="55"/>
    </location>
</feature>
<sequence>MGVSSAPSCTSFPGIRSERARSAAEKSGRRGRVQRSRGRRGRRRTRKEDSEEKIEVGGGKEGLKLLADISSGEQAR</sequence>
<organism evidence="2 3">
    <name type="scientific">Trachymyrmex septentrionalis</name>
    <dbReference type="NCBI Taxonomy" id="34720"/>
    <lineage>
        <taxon>Eukaryota</taxon>
        <taxon>Metazoa</taxon>
        <taxon>Ecdysozoa</taxon>
        <taxon>Arthropoda</taxon>
        <taxon>Hexapoda</taxon>
        <taxon>Insecta</taxon>
        <taxon>Pterygota</taxon>
        <taxon>Neoptera</taxon>
        <taxon>Endopterygota</taxon>
        <taxon>Hymenoptera</taxon>
        <taxon>Apocrita</taxon>
        <taxon>Aculeata</taxon>
        <taxon>Formicoidea</taxon>
        <taxon>Formicidae</taxon>
        <taxon>Myrmicinae</taxon>
        <taxon>Trachymyrmex</taxon>
    </lineage>
</organism>
<feature type="compositionally biased region" description="Polar residues" evidence="1">
    <location>
        <begin position="1"/>
        <end position="11"/>
    </location>
</feature>
<protein>
    <submittedName>
        <fullName evidence="2">Uncharacterized protein</fullName>
    </submittedName>
</protein>
<feature type="region of interest" description="Disordered" evidence="1">
    <location>
        <begin position="1"/>
        <end position="76"/>
    </location>
</feature>
<evidence type="ECO:0000256" key="1">
    <source>
        <dbReference type="SAM" id="MobiDB-lite"/>
    </source>
</evidence>